<dbReference type="AlphaFoldDB" id="A0A0B0PWV3"/>
<protein>
    <submittedName>
        <fullName evidence="1">Uncharacterized protein</fullName>
    </submittedName>
</protein>
<dbReference type="Proteomes" id="UP000032142">
    <property type="component" value="Unassembled WGS sequence"/>
</dbReference>
<accession>A0A0B0PWV3</accession>
<name>A0A0B0PWV3_GOSAR</name>
<dbReference type="EMBL" id="KN447123">
    <property type="protein sequence ID" value="KHG28929.1"/>
    <property type="molecule type" value="Genomic_DNA"/>
</dbReference>
<organism evidence="1 2">
    <name type="scientific">Gossypium arboreum</name>
    <name type="common">Tree cotton</name>
    <name type="synonym">Gossypium nanking</name>
    <dbReference type="NCBI Taxonomy" id="29729"/>
    <lineage>
        <taxon>Eukaryota</taxon>
        <taxon>Viridiplantae</taxon>
        <taxon>Streptophyta</taxon>
        <taxon>Embryophyta</taxon>
        <taxon>Tracheophyta</taxon>
        <taxon>Spermatophyta</taxon>
        <taxon>Magnoliopsida</taxon>
        <taxon>eudicotyledons</taxon>
        <taxon>Gunneridae</taxon>
        <taxon>Pentapetalae</taxon>
        <taxon>rosids</taxon>
        <taxon>malvids</taxon>
        <taxon>Malvales</taxon>
        <taxon>Malvaceae</taxon>
        <taxon>Malvoideae</taxon>
        <taxon>Gossypium</taxon>
    </lineage>
</organism>
<sequence length="28" mass="3219">MTKSLYMPYSQKSLVPQNNSLIVCCELQ</sequence>
<evidence type="ECO:0000313" key="1">
    <source>
        <dbReference type="EMBL" id="KHG28929.1"/>
    </source>
</evidence>
<keyword evidence="2" id="KW-1185">Reference proteome</keyword>
<reference evidence="2" key="1">
    <citation type="submission" date="2014-09" db="EMBL/GenBank/DDBJ databases">
        <authorList>
            <person name="Mudge J."/>
            <person name="Ramaraj T."/>
            <person name="Lindquist I.E."/>
            <person name="Bharti A.K."/>
            <person name="Sundararajan A."/>
            <person name="Cameron C.T."/>
            <person name="Woodward J.E."/>
            <person name="May G.D."/>
            <person name="Brubaker C."/>
            <person name="Broadhvest J."/>
            <person name="Wilkins T.A."/>
        </authorList>
    </citation>
    <scope>NUCLEOTIDE SEQUENCE</scope>
    <source>
        <strain evidence="2">cv. AKA8401</strain>
    </source>
</reference>
<proteinExistence type="predicted"/>
<evidence type="ECO:0000313" key="2">
    <source>
        <dbReference type="Proteomes" id="UP000032142"/>
    </source>
</evidence>
<gene>
    <name evidence="1" type="ORF">F383_14746</name>
</gene>